<dbReference type="Pfam" id="PF03928">
    <property type="entry name" value="HbpS-like"/>
    <property type="match status" value="1"/>
</dbReference>
<dbReference type="InterPro" id="IPR038084">
    <property type="entry name" value="PduO/GlcC-like_sf"/>
</dbReference>
<dbReference type="InterPro" id="IPR005624">
    <property type="entry name" value="PduO/GlcC-like"/>
</dbReference>
<reference evidence="1" key="2">
    <citation type="submission" date="2020-09" db="EMBL/GenBank/DDBJ databases">
        <authorList>
            <person name="Sun Q."/>
            <person name="Sedlacek I."/>
        </authorList>
    </citation>
    <scope>NUCLEOTIDE SEQUENCE</scope>
    <source>
        <strain evidence="1">CCM 7897</strain>
    </source>
</reference>
<dbReference type="AlphaFoldDB" id="A0A917C4S3"/>
<dbReference type="Proteomes" id="UP000606044">
    <property type="component" value="Unassembled WGS sequence"/>
</dbReference>
<protein>
    <submittedName>
        <fullName evidence="1">Glycolate utilization protein</fullName>
    </submittedName>
</protein>
<dbReference type="Gene3D" id="3.30.450.150">
    <property type="entry name" value="Haem-degrading domain"/>
    <property type="match status" value="1"/>
</dbReference>
<dbReference type="SUPFAM" id="SSF143744">
    <property type="entry name" value="GlcG-like"/>
    <property type="match status" value="1"/>
</dbReference>
<dbReference type="PANTHER" id="PTHR34309">
    <property type="entry name" value="SLR1406 PROTEIN"/>
    <property type="match status" value="1"/>
</dbReference>
<accession>A0A917C4S3</accession>
<dbReference type="EMBL" id="BMCT01000005">
    <property type="protein sequence ID" value="GGF72048.1"/>
    <property type="molecule type" value="Genomic_DNA"/>
</dbReference>
<name>A0A917C4S3_9HYPH</name>
<sequence>MLTLKTARTLLAAGEKRASDLNIPVNIAVLDAGAHLAAFGRMDGAVLGAIEIAINKARTSVLFAAPTEVLWDYARPGGTSPGFETSNGGLTVFAGGLPLFDGTGALIGAVGVSGGSVAQDFDIATAAVAALGA</sequence>
<comment type="caution">
    <text evidence="1">The sequence shown here is derived from an EMBL/GenBank/DDBJ whole genome shotgun (WGS) entry which is preliminary data.</text>
</comment>
<gene>
    <name evidence="1" type="ORF">GCM10007301_34780</name>
</gene>
<dbReference type="InterPro" id="IPR052517">
    <property type="entry name" value="GlcG_carb_metab_protein"/>
</dbReference>
<keyword evidence="2" id="KW-1185">Reference proteome</keyword>
<evidence type="ECO:0000313" key="2">
    <source>
        <dbReference type="Proteomes" id="UP000606044"/>
    </source>
</evidence>
<evidence type="ECO:0000313" key="1">
    <source>
        <dbReference type="EMBL" id="GGF72048.1"/>
    </source>
</evidence>
<dbReference type="RefSeq" id="WP_188580869.1">
    <property type="nucleotide sequence ID" value="NZ_BMCT01000005.1"/>
</dbReference>
<organism evidence="1 2">
    <name type="scientific">Azorhizobium oxalatiphilum</name>
    <dbReference type="NCBI Taxonomy" id="980631"/>
    <lineage>
        <taxon>Bacteria</taxon>
        <taxon>Pseudomonadati</taxon>
        <taxon>Pseudomonadota</taxon>
        <taxon>Alphaproteobacteria</taxon>
        <taxon>Hyphomicrobiales</taxon>
        <taxon>Xanthobacteraceae</taxon>
        <taxon>Azorhizobium</taxon>
    </lineage>
</organism>
<dbReference type="PANTHER" id="PTHR34309:SF1">
    <property type="entry name" value="PROTEIN GLCG"/>
    <property type="match status" value="1"/>
</dbReference>
<proteinExistence type="predicted"/>
<reference evidence="1" key="1">
    <citation type="journal article" date="2014" name="Int. J. Syst. Evol. Microbiol.">
        <title>Complete genome sequence of Corynebacterium casei LMG S-19264T (=DSM 44701T), isolated from a smear-ripened cheese.</title>
        <authorList>
            <consortium name="US DOE Joint Genome Institute (JGI-PGF)"/>
            <person name="Walter F."/>
            <person name="Albersmeier A."/>
            <person name="Kalinowski J."/>
            <person name="Ruckert C."/>
        </authorList>
    </citation>
    <scope>NUCLEOTIDE SEQUENCE</scope>
    <source>
        <strain evidence="1">CCM 7897</strain>
    </source>
</reference>